<dbReference type="RefSeq" id="WP_264794721.1">
    <property type="nucleotide sequence ID" value="NZ_BRVS01000004.1"/>
</dbReference>
<reference evidence="1 2" key="1">
    <citation type="journal article" date="2023" name="Int. J. Syst. Evol. Microbiol.">
        <title>Arthrobacter mangrovi sp. nov., an actinobacterium isolated from the rhizosphere of a mangrove.</title>
        <authorList>
            <person name="Hamada M."/>
            <person name="Saitou S."/>
            <person name="Enomoto N."/>
            <person name="Nanri K."/>
            <person name="Hidaka K."/>
            <person name="Miura T."/>
            <person name="Tamura T."/>
        </authorList>
    </citation>
    <scope>NUCLEOTIDE SEQUENCE [LARGE SCALE GENOMIC DNA]</scope>
    <source>
        <strain evidence="1 2">NBRC 112813</strain>
    </source>
</reference>
<organism evidence="1 2">
    <name type="scientific">Arthrobacter mangrovi</name>
    <dbReference type="NCBI Taxonomy" id="2966350"/>
    <lineage>
        <taxon>Bacteria</taxon>
        <taxon>Bacillati</taxon>
        <taxon>Actinomycetota</taxon>
        <taxon>Actinomycetes</taxon>
        <taxon>Micrococcales</taxon>
        <taxon>Micrococcaceae</taxon>
        <taxon>Arthrobacter</taxon>
    </lineage>
</organism>
<sequence length="54" mass="5930">MPAKEVGYELTMKNGLPTIFGNLGSSELPFLGPISAAFRYISLQPGPRRYAVWS</sequence>
<evidence type="ECO:0000313" key="2">
    <source>
        <dbReference type="Proteomes" id="UP001209654"/>
    </source>
</evidence>
<protein>
    <submittedName>
        <fullName evidence="1">Uncharacterized protein</fullName>
    </submittedName>
</protein>
<name>A0ABQ5MRF1_9MICC</name>
<evidence type="ECO:0000313" key="1">
    <source>
        <dbReference type="EMBL" id="GLB66573.1"/>
    </source>
</evidence>
<proteinExistence type="predicted"/>
<keyword evidence="2" id="KW-1185">Reference proteome</keyword>
<accession>A0ABQ5MRF1</accession>
<dbReference type="Proteomes" id="UP001209654">
    <property type="component" value="Unassembled WGS sequence"/>
</dbReference>
<dbReference type="EMBL" id="BRVS01000004">
    <property type="protein sequence ID" value="GLB66573.1"/>
    <property type="molecule type" value="Genomic_DNA"/>
</dbReference>
<gene>
    <name evidence="1" type="ORF">AHIS1636_10120</name>
</gene>
<comment type="caution">
    <text evidence="1">The sequence shown here is derived from an EMBL/GenBank/DDBJ whole genome shotgun (WGS) entry which is preliminary data.</text>
</comment>